<evidence type="ECO:0000256" key="1">
    <source>
        <dbReference type="SAM" id="MobiDB-lite"/>
    </source>
</evidence>
<organism evidence="2 3">
    <name type="scientific">Naegleria lovaniensis</name>
    <name type="common">Amoeba</name>
    <dbReference type="NCBI Taxonomy" id="51637"/>
    <lineage>
        <taxon>Eukaryota</taxon>
        <taxon>Discoba</taxon>
        <taxon>Heterolobosea</taxon>
        <taxon>Tetramitia</taxon>
        <taxon>Eutetramitia</taxon>
        <taxon>Vahlkampfiidae</taxon>
        <taxon>Naegleria</taxon>
    </lineage>
</organism>
<dbReference type="AlphaFoldDB" id="A0AA88GVK9"/>
<reference evidence="2 3" key="1">
    <citation type="journal article" date="2018" name="BMC Genomics">
        <title>The genome of Naegleria lovaniensis, the basis for a comparative approach to unravel pathogenicity factors of the human pathogenic amoeba N. fowleri.</title>
        <authorList>
            <person name="Liechti N."/>
            <person name="Schurch N."/>
            <person name="Bruggmann R."/>
            <person name="Wittwer M."/>
        </authorList>
    </citation>
    <scope>NUCLEOTIDE SEQUENCE [LARGE SCALE GENOMIC DNA]</scope>
    <source>
        <strain evidence="2 3">ATCC 30569</strain>
    </source>
</reference>
<evidence type="ECO:0000313" key="3">
    <source>
        <dbReference type="Proteomes" id="UP000816034"/>
    </source>
</evidence>
<dbReference type="EMBL" id="PYSW02000014">
    <property type="protein sequence ID" value="KAG2387123.1"/>
    <property type="molecule type" value="Genomic_DNA"/>
</dbReference>
<dbReference type="RefSeq" id="XP_044551115.1">
    <property type="nucleotide sequence ID" value="XM_044691545.1"/>
</dbReference>
<feature type="compositionally biased region" description="Polar residues" evidence="1">
    <location>
        <begin position="276"/>
        <end position="287"/>
    </location>
</feature>
<evidence type="ECO:0000313" key="2">
    <source>
        <dbReference type="EMBL" id="KAG2387123.1"/>
    </source>
</evidence>
<name>A0AA88GVK9_NAELO</name>
<feature type="compositionally biased region" description="Basic and acidic residues" evidence="1">
    <location>
        <begin position="288"/>
        <end position="302"/>
    </location>
</feature>
<accession>A0AA88GVK9</accession>
<feature type="compositionally biased region" description="Low complexity" evidence="1">
    <location>
        <begin position="14"/>
        <end position="24"/>
    </location>
</feature>
<comment type="caution">
    <text evidence="2">The sequence shown here is derived from an EMBL/GenBank/DDBJ whole genome shotgun (WGS) entry which is preliminary data.</text>
</comment>
<feature type="region of interest" description="Disordered" evidence="1">
    <location>
        <begin position="276"/>
        <end position="308"/>
    </location>
</feature>
<feature type="compositionally biased region" description="Polar residues" evidence="1">
    <location>
        <begin position="91"/>
        <end position="115"/>
    </location>
</feature>
<feature type="compositionally biased region" description="Polar residues" evidence="1">
    <location>
        <begin position="62"/>
        <end position="84"/>
    </location>
</feature>
<gene>
    <name evidence="2" type="ORF">C9374_002158</name>
</gene>
<keyword evidence="3" id="KW-1185">Reference proteome</keyword>
<dbReference type="GeneID" id="68094614"/>
<proteinExistence type="predicted"/>
<feature type="region of interest" description="Disordered" evidence="1">
    <location>
        <begin position="1"/>
        <end position="118"/>
    </location>
</feature>
<protein>
    <submittedName>
        <fullName evidence="2">Uncharacterized protein</fullName>
    </submittedName>
</protein>
<sequence>MGQPHSMSSHHPHSPNASSSATSPGLLQPQHHHLNASPSKHLFFGEDIMPLPHSDEKEDPTFNFQSSSPKQHLQISSSPTTMSPHSLDLGSPSSSLFHQKTISNSPNKNIHSWASSPRGRAVTCPNVPSLIQSREEEETHHEGKWFSSLSSDMEWPRSHPLGHSSSMQHVLKHKMIMMMVYGSHGHYSDHILKYWMERYLPKMEYEHIQKKILSLCTHCLRTILLHHPRKVASSDPRTAEASSEIVNIQQQVLEIENKWSEKEKRWIEDLVRNSSGLRSSGEEMNSSKIEENKVLDETEKQSSDPTLLSNANFDSETLLFLDRLWKSEYIQEGYHSLMNTQKLNATIQENCNLRTTEQNKQDDEKDIYGQLCKHAEYFLNKIQEMENHEWTVEDWTHAMQRNSRINEVKLWYRRQPTTNSTFIKNQLAWTSLETVFSVLDITGLYFNVESECWLNRISQAIGGEKTKWLRSYNNVDGFLIIFSLDEISSEKHSLQTALHTFNEITQYFSDTSLSNSNTFLANNRTQIYVCFTESNLFCDKVVRGEYSLQKSLKGDTRNPTTVFKFIVAQFIQSNGVNGYSLSSNNLNKMANSEHVSASSSPIISKYSINGSSSPELLFFTVNDFSSKSDMYNFTHHLLEGKSYFEDRISGKLAKKEDEVRRELFSKCSDCKRPFIMVNNRTESHQGLFSDIVLNME</sequence>
<dbReference type="Proteomes" id="UP000816034">
    <property type="component" value="Unassembled WGS sequence"/>
</dbReference>